<dbReference type="GeneID" id="9799794"/>
<dbReference type="OrthoDB" id="5778419at2759"/>
<feature type="signal peptide" evidence="1">
    <location>
        <begin position="1"/>
        <end position="16"/>
    </location>
</feature>
<name>E3MQR3_CAERE</name>
<evidence type="ECO:0008006" key="4">
    <source>
        <dbReference type="Google" id="ProtNLM"/>
    </source>
</evidence>
<gene>
    <name evidence="2" type="ORF">CRE_12878</name>
</gene>
<dbReference type="EMBL" id="DS268467">
    <property type="protein sequence ID" value="EFP07045.1"/>
    <property type="molecule type" value="Genomic_DNA"/>
</dbReference>
<dbReference type="FunCoup" id="E3MQR3">
    <property type="interactions" value="1788"/>
</dbReference>
<organism evidence="3">
    <name type="scientific">Caenorhabditis remanei</name>
    <name type="common">Caenorhabditis vulgaris</name>
    <dbReference type="NCBI Taxonomy" id="31234"/>
    <lineage>
        <taxon>Eukaryota</taxon>
        <taxon>Metazoa</taxon>
        <taxon>Ecdysozoa</taxon>
        <taxon>Nematoda</taxon>
        <taxon>Chromadorea</taxon>
        <taxon>Rhabditida</taxon>
        <taxon>Rhabditina</taxon>
        <taxon>Rhabditomorpha</taxon>
        <taxon>Rhabditoidea</taxon>
        <taxon>Rhabditidae</taxon>
        <taxon>Peloderinae</taxon>
        <taxon>Caenorhabditis</taxon>
    </lineage>
</organism>
<protein>
    <recommendedName>
        <fullName evidence="4">DUF38 domain-containing protein</fullName>
    </recommendedName>
</protein>
<feature type="chain" id="PRO_5003177337" description="DUF38 domain-containing protein" evidence="1">
    <location>
        <begin position="17"/>
        <end position="390"/>
    </location>
</feature>
<dbReference type="eggNOG" id="ENOG502TCU1">
    <property type="taxonomic scope" value="Eukaryota"/>
</dbReference>
<keyword evidence="1" id="KW-0732">Signal</keyword>
<dbReference type="KEGG" id="crq:GCK72_016396"/>
<dbReference type="InParanoid" id="E3MQR3"/>
<proteinExistence type="predicted"/>
<evidence type="ECO:0000313" key="2">
    <source>
        <dbReference type="EMBL" id="EFP07045.1"/>
    </source>
</evidence>
<evidence type="ECO:0000256" key="1">
    <source>
        <dbReference type="SAM" id="SignalP"/>
    </source>
</evidence>
<evidence type="ECO:0000313" key="3">
    <source>
        <dbReference type="Proteomes" id="UP000008281"/>
    </source>
</evidence>
<dbReference type="CTD" id="9799794"/>
<sequence length="390" mass="45349">MTFIALFAALPILISALHNHPLPEERRACTTQEITYIPDEYDVYEKQIELSLDSGMSLNRHPVTRILAEECGLRDKVFPTLSRRDKRSPIARGIFRLSKYFLHFFQKSKLFLKPELLKGIAKVVEKLNHVKTSIGKVKYAGIGNFFMKMWEDVEELRAEEKDAHMDVILEQTLRTSLQLLINHGIISDMLLHHPIILEEIKGLLLVDNEKLLSEVTATNVMCHQSHRDSQVVIYLKLKIPKVARITIEKCDDIGKMVDGTYQYYTLPKATFKKNGHIFKVDIERCFFEHFTYCPTQAIRPTDCSKEKLQRCELRMEQKSDFDRELQNGFAVYGDFTQILTEKDSLQSRYLVKPRVLYHIVPKFDETLFIGGKELKQMTQSKETIIRPIKP</sequence>
<dbReference type="OMA" id="QNGFAVY"/>
<dbReference type="HOGENOM" id="CLU_058894_0_0_1"/>
<keyword evidence="3" id="KW-1185">Reference proteome</keyword>
<dbReference type="RefSeq" id="XP_003101446.2">
    <property type="nucleotide sequence ID" value="XM_003101398.2"/>
</dbReference>
<reference evidence="2" key="1">
    <citation type="submission" date="2007-07" db="EMBL/GenBank/DDBJ databases">
        <title>PCAP assembly of the Caenorhabditis remanei genome.</title>
        <authorList>
            <consortium name="The Caenorhabditis remanei Sequencing Consortium"/>
            <person name="Wilson R.K."/>
        </authorList>
    </citation>
    <scope>NUCLEOTIDE SEQUENCE [LARGE SCALE GENOMIC DNA]</scope>
    <source>
        <strain evidence="2">PB4641</strain>
    </source>
</reference>
<dbReference type="Proteomes" id="UP000008281">
    <property type="component" value="Unassembled WGS sequence"/>
</dbReference>
<dbReference type="AlphaFoldDB" id="E3MQR3"/>
<accession>E3MQR3</accession>